<dbReference type="AlphaFoldDB" id="A0A388LP99"/>
<comment type="caution">
    <text evidence="2">The sequence shown here is derived from an EMBL/GenBank/DDBJ whole genome shotgun (WGS) entry which is preliminary data.</text>
</comment>
<proteinExistence type="predicted"/>
<evidence type="ECO:0000313" key="2">
    <source>
        <dbReference type="EMBL" id="GBG84176.1"/>
    </source>
</evidence>
<feature type="region of interest" description="Disordered" evidence="1">
    <location>
        <begin position="473"/>
        <end position="503"/>
    </location>
</feature>
<evidence type="ECO:0008006" key="4">
    <source>
        <dbReference type="Google" id="ProtNLM"/>
    </source>
</evidence>
<feature type="compositionally biased region" description="Basic and acidic residues" evidence="1">
    <location>
        <begin position="1"/>
        <end position="10"/>
    </location>
</feature>
<keyword evidence="3" id="KW-1185">Reference proteome</keyword>
<feature type="region of interest" description="Disordered" evidence="1">
    <location>
        <begin position="309"/>
        <end position="457"/>
    </location>
</feature>
<evidence type="ECO:0000313" key="3">
    <source>
        <dbReference type="Proteomes" id="UP000265515"/>
    </source>
</evidence>
<feature type="region of interest" description="Disordered" evidence="1">
    <location>
        <begin position="1"/>
        <end position="46"/>
    </location>
</feature>
<dbReference type="Proteomes" id="UP000265515">
    <property type="component" value="Unassembled WGS sequence"/>
</dbReference>
<dbReference type="EMBL" id="BFEA01000466">
    <property type="protein sequence ID" value="GBG84176.1"/>
    <property type="molecule type" value="Genomic_DNA"/>
</dbReference>
<protein>
    <recommendedName>
        <fullName evidence="4">DUF4283 domain-containing protein</fullName>
    </recommendedName>
</protein>
<reference evidence="2 3" key="1">
    <citation type="journal article" date="2018" name="Cell">
        <title>The Chara Genome: Secondary Complexity and Implications for Plant Terrestrialization.</title>
        <authorList>
            <person name="Nishiyama T."/>
            <person name="Sakayama H."/>
            <person name="Vries J.D."/>
            <person name="Buschmann H."/>
            <person name="Saint-Marcoux D."/>
            <person name="Ullrich K.K."/>
            <person name="Haas F.B."/>
            <person name="Vanderstraeten L."/>
            <person name="Becker D."/>
            <person name="Lang D."/>
            <person name="Vosolsobe S."/>
            <person name="Rombauts S."/>
            <person name="Wilhelmsson P.K.I."/>
            <person name="Janitza P."/>
            <person name="Kern R."/>
            <person name="Heyl A."/>
            <person name="Rumpler F."/>
            <person name="Villalobos L.I.A.C."/>
            <person name="Clay J.M."/>
            <person name="Skokan R."/>
            <person name="Toyoda A."/>
            <person name="Suzuki Y."/>
            <person name="Kagoshima H."/>
            <person name="Schijlen E."/>
            <person name="Tajeshwar N."/>
            <person name="Catarino B."/>
            <person name="Hetherington A.J."/>
            <person name="Saltykova A."/>
            <person name="Bonnot C."/>
            <person name="Breuninger H."/>
            <person name="Symeonidi A."/>
            <person name="Radhakrishnan G.V."/>
            <person name="Van Nieuwerburgh F."/>
            <person name="Deforce D."/>
            <person name="Chang C."/>
            <person name="Karol K.G."/>
            <person name="Hedrich R."/>
            <person name="Ulvskov P."/>
            <person name="Glockner G."/>
            <person name="Delwiche C.F."/>
            <person name="Petrasek J."/>
            <person name="Van de Peer Y."/>
            <person name="Friml J."/>
            <person name="Beilby M."/>
            <person name="Dolan L."/>
            <person name="Kohara Y."/>
            <person name="Sugano S."/>
            <person name="Fujiyama A."/>
            <person name="Delaux P.-M."/>
            <person name="Quint M."/>
            <person name="TheiBen G."/>
            <person name="Hagemann M."/>
            <person name="Harholt J."/>
            <person name="Dunand C."/>
            <person name="Zachgo S."/>
            <person name="Langdale J."/>
            <person name="Maumus F."/>
            <person name="Straeten D.V.D."/>
            <person name="Gould S.B."/>
            <person name="Rensing S.A."/>
        </authorList>
    </citation>
    <scope>NUCLEOTIDE SEQUENCE [LARGE SCALE GENOMIC DNA]</scope>
    <source>
        <strain evidence="2 3">S276</strain>
    </source>
</reference>
<feature type="compositionally biased region" description="Polar residues" evidence="1">
    <location>
        <begin position="332"/>
        <end position="345"/>
    </location>
</feature>
<sequence>MDEASPKPHGGDVGMVGADGAAASPQPHNEEDEAANPQNRSPPPAETNYWAEEERVMGMLAKCFNIRVLPTGWDIGELSKDGSKAHFTLNPSLDEIKVKWLKERIVTVIFQEGSKNLPKKIKEEVIRAFEDIWMGEERFDPVITRGRVCIESNNVLSYIAKNARVTEWMLQEEETRVALRGRWYSIAFKPWLTKKEIQDAKRDTTQIYFWLRILDVPIDAYCYLESSVEHSIGQVMKVYPPEKDARTPQLINVRIDMALEALPRLKETIFFITFQGQLIELKVANAQTPWCSRCRRFYHLVEDCPRQQRRRDPSLIPSVSSSASEGQQSSSHGARSQGRGNSEAQRLTGRHSRSPEKSSSSKGSRVERRRFKQPVYSSTLHPLGGGGPTTSQGRTEGMFVRNNPFFSPGTRTPHNSNGGIVLTSSSKFGHHKSASGDKDSRRGLTSPARELGTVEEQRVQSIRRALQGRHLTTLLELQPGSKAGNDTDETKETTRRGYEILPY</sequence>
<organism evidence="2 3">
    <name type="scientific">Chara braunii</name>
    <name type="common">Braun's stonewort</name>
    <dbReference type="NCBI Taxonomy" id="69332"/>
    <lineage>
        <taxon>Eukaryota</taxon>
        <taxon>Viridiplantae</taxon>
        <taxon>Streptophyta</taxon>
        <taxon>Charophyceae</taxon>
        <taxon>Charales</taxon>
        <taxon>Characeae</taxon>
        <taxon>Chara</taxon>
    </lineage>
</organism>
<name>A0A388LP99_CHABU</name>
<feature type="compositionally biased region" description="Polar residues" evidence="1">
    <location>
        <begin position="409"/>
        <end position="427"/>
    </location>
</feature>
<feature type="compositionally biased region" description="Low complexity" evidence="1">
    <location>
        <begin position="314"/>
        <end position="331"/>
    </location>
</feature>
<gene>
    <name evidence="2" type="ORF">CBR_g38149</name>
</gene>
<accession>A0A388LP99</accession>
<evidence type="ECO:0000256" key="1">
    <source>
        <dbReference type="SAM" id="MobiDB-lite"/>
    </source>
</evidence>
<feature type="compositionally biased region" description="Basic and acidic residues" evidence="1">
    <location>
        <begin position="488"/>
        <end position="503"/>
    </location>
</feature>
<dbReference type="Gramene" id="GBG84176">
    <property type="protein sequence ID" value="GBG84176"/>
    <property type="gene ID" value="CBR_g38149"/>
</dbReference>